<keyword evidence="2" id="KW-1185">Reference proteome</keyword>
<dbReference type="Proteomes" id="UP000091857">
    <property type="component" value="Chromosome 3"/>
</dbReference>
<proteinExistence type="predicted"/>
<name>A0ACB7HYW1_MANES</name>
<reference evidence="2" key="1">
    <citation type="journal article" date="2016" name="Nat. Biotechnol.">
        <title>Sequencing wild and cultivated cassava and related species reveals extensive interspecific hybridization and genetic diversity.</title>
        <authorList>
            <person name="Bredeson J.V."/>
            <person name="Lyons J.B."/>
            <person name="Prochnik S.E."/>
            <person name="Wu G.A."/>
            <person name="Ha C.M."/>
            <person name="Edsinger-Gonzales E."/>
            <person name="Grimwood J."/>
            <person name="Schmutz J."/>
            <person name="Rabbi I.Y."/>
            <person name="Egesi C."/>
            <person name="Nauluvula P."/>
            <person name="Lebot V."/>
            <person name="Ndunguru J."/>
            <person name="Mkamilo G."/>
            <person name="Bart R.S."/>
            <person name="Setter T.L."/>
            <person name="Gleadow R.M."/>
            <person name="Kulakow P."/>
            <person name="Ferguson M.E."/>
            <person name="Rounsley S."/>
            <person name="Rokhsar D.S."/>
        </authorList>
    </citation>
    <scope>NUCLEOTIDE SEQUENCE [LARGE SCALE GENOMIC DNA]</scope>
    <source>
        <strain evidence="2">cv. AM560-2</strain>
    </source>
</reference>
<comment type="caution">
    <text evidence="1">The sequence shown here is derived from an EMBL/GenBank/DDBJ whole genome shotgun (WGS) entry which is preliminary data.</text>
</comment>
<evidence type="ECO:0000313" key="2">
    <source>
        <dbReference type="Proteomes" id="UP000091857"/>
    </source>
</evidence>
<evidence type="ECO:0000313" key="1">
    <source>
        <dbReference type="EMBL" id="KAG8657159.1"/>
    </source>
</evidence>
<dbReference type="EMBL" id="CM004389">
    <property type="protein sequence ID" value="KAG8657159.1"/>
    <property type="molecule type" value="Genomic_DNA"/>
</dbReference>
<organism evidence="1 2">
    <name type="scientific">Manihot esculenta</name>
    <name type="common">Cassava</name>
    <name type="synonym">Jatropha manihot</name>
    <dbReference type="NCBI Taxonomy" id="3983"/>
    <lineage>
        <taxon>Eukaryota</taxon>
        <taxon>Viridiplantae</taxon>
        <taxon>Streptophyta</taxon>
        <taxon>Embryophyta</taxon>
        <taxon>Tracheophyta</taxon>
        <taxon>Spermatophyta</taxon>
        <taxon>Magnoliopsida</taxon>
        <taxon>eudicotyledons</taxon>
        <taxon>Gunneridae</taxon>
        <taxon>Pentapetalae</taxon>
        <taxon>rosids</taxon>
        <taxon>fabids</taxon>
        <taxon>Malpighiales</taxon>
        <taxon>Euphorbiaceae</taxon>
        <taxon>Crotonoideae</taxon>
        <taxon>Manihoteae</taxon>
        <taxon>Manihot</taxon>
    </lineage>
</organism>
<gene>
    <name evidence="1" type="ORF">MANES_03G045200v8</name>
</gene>
<protein>
    <submittedName>
        <fullName evidence="1">Uncharacterized protein</fullName>
    </submittedName>
</protein>
<sequence length="409" mass="46917">MPCLIVLGHFLEKLTLYRVFLKACWCFQTEEAAIIEVLVSAKIAVCLESQCIPMSQEQEQQEQGKEEPRKKPKVEKPEMIEIVNLDDDADDGFFYAPISIKGNTKRTAISVEQYSEEMELNLAILASLKPTTKTNKQEYFVHLSYGIHDYYYVDDVDGGVDDDIKVLYFRPRSSTSKVGRKRFKNSMSESGQSSKPKRDPEFVCEICVEPKTVDESFNIKGCTHAYCRECMAKYVATKLQDNISNIHCPVSGCSGLLEPEYCRSILPEEVFDRWGNALCEALIIGCQKFYCPFKDCSAMLIDDGGEIIKESECPNCCRMFCAQCKVPWHSGIQCQEFQELHKDEREKEDIMLMRLAENKHWRRCPNCRIYVERTQGCRYMKCRCGAAFCYSCGFAKISSNSHYCNYCKG</sequence>
<accession>A0ACB7HYW1</accession>